<dbReference type="Gene3D" id="3.40.30.10">
    <property type="entry name" value="Glutaredoxin"/>
    <property type="match status" value="1"/>
</dbReference>
<proteinExistence type="predicted"/>
<gene>
    <name evidence="2" type="ORF">EZS28_022172</name>
</gene>
<accession>A0A5J4VI84</accession>
<dbReference type="AlphaFoldDB" id="A0A5J4VI84"/>
<dbReference type="GO" id="GO:0016491">
    <property type="term" value="F:oxidoreductase activity"/>
    <property type="evidence" value="ECO:0007669"/>
    <property type="project" value="InterPro"/>
</dbReference>
<dbReference type="Proteomes" id="UP000324800">
    <property type="component" value="Unassembled WGS sequence"/>
</dbReference>
<dbReference type="PANTHER" id="PTHR13887">
    <property type="entry name" value="GLUTATHIONE S-TRANSFERASE KAPPA"/>
    <property type="match status" value="1"/>
</dbReference>
<dbReference type="OrthoDB" id="505338at2759"/>
<organism evidence="2 3">
    <name type="scientific">Streblomastix strix</name>
    <dbReference type="NCBI Taxonomy" id="222440"/>
    <lineage>
        <taxon>Eukaryota</taxon>
        <taxon>Metamonada</taxon>
        <taxon>Preaxostyla</taxon>
        <taxon>Oxymonadida</taxon>
        <taxon>Streblomastigidae</taxon>
        <taxon>Streblomastix</taxon>
    </lineage>
</organism>
<dbReference type="Pfam" id="PF01323">
    <property type="entry name" value="DSBA"/>
    <property type="match status" value="1"/>
</dbReference>
<reference evidence="2 3" key="1">
    <citation type="submission" date="2019-03" db="EMBL/GenBank/DDBJ databases">
        <title>Single cell metagenomics reveals metabolic interactions within the superorganism composed of flagellate Streblomastix strix and complex community of Bacteroidetes bacteria on its surface.</title>
        <authorList>
            <person name="Treitli S.C."/>
            <person name="Kolisko M."/>
            <person name="Husnik F."/>
            <person name="Keeling P."/>
            <person name="Hampl V."/>
        </authorList>
    </citation>
    <scope>NUCLEOTIDE SEQUENCE [LARGE SCALE GENOMIC DNA]</scope>
    <source>
        <strain evidence="2">ST1C</strain>
    </source>
</reference>
<dbReference type="InterPro" id="IPR001853">
    <property type="entry name" value="DSBA-like_thioredoxin_dom"/>
</dbReference>
<feature type="domain" description="DSBA-like thioredoxin" evidence="1">
    <location>
        <begin position="7"/>
        <end position="207"/>
    </location>
</feature>
<evidence type="ECO:0000259" key="1">
    <source>
        <dbReference type="Pfam" id="PF01323"/>
    </source>
</evidence>
<protein>
    <submittedName>
        <fullName evidence="2">Putative DSBA oxidoreductase</fullName>
    </submittedName>
</protein>
<name>A0A5J4VI84_9EUKA</name>
<evidence type="ECO:0000313" key="3">
    <source>
        <dbReference type="Proteomes" id="UP000324800"/>
    </source>
</evidence>
<dbReference type="CDD" id="cd03024">
    <property type="entry name" value="DsbA_FrnE"/>
    <property type="match status" value="1"/>
</dbReference>
<dbReference type="InterPro" id="IPR036249">
    <property type="entry name" value="Thioredoxin-like_sf"/>
</dbReference>
<comment type="caution">
    <text evidence="2">The sequence shown here is derived from an EMBL/GenBank/DDBJ whole genome shotgun (WGS) entry which is preliminary data.</text>
</comment>
<sequence length="212" mass="23907">MVKTIKIDVVSDFNCPWCEVGRNRINAALAQIDKSVDVQIIWHPFLLCDVPQGGMPASQYMMERFGKDISSHQQKMADDVAKEGINIRDRSPQMACTIDAHRLVELALDELGPQKHNELHEKLIRGYFAEKMDLNNRDILIEAGKSVGLDYAKIRVSFEDDVGRQKFISKTEQAAIEKGITGVQNITVNVKYNFNGAVHPQMILNVIKKELA</sequence>
<dbReference type="PANTHER" id="PTHR13887:SF41">
    <property type="entry name" value="THIOREDOXIN SUPERFAMILY PROTEIN"/>
    <property type="match status" value="1"/>
</dbReference>
<dbReference type="SUPFAM" id="SSF52833">
    <property type="entry name" value="Thioredoxin-like"/>
    <property type="match status" value="1"/>
</dbReference>
<dbReference type="EMBL" id="SNRW01006857">
    <property type="protein sequence ID" value="KAA6382298.1"/>
    <property type="molecule type" value="Genomic_DNA"/>
</dbReference>
<evidence type="ECO:0000313" key="2">
    <source>
        <dbReference type="EMBL" id="KAA6382298.1"/>
    </source>
</evidence>